<dbReference type="Pfam" id="PF09832">
    <property type="entry name" value="DUF2059"/>
    <property type="match status" value="1"/>
</dbReference>
<proteinExistence type="predicted"/>
<dbReference type="InterPro" id="IPR018637">
    <property type="entry name" value="DUF2059"/>
</dbReference>
<gene>
    <name evidence="2" type="ORF">EER27_07180</name>
</gene>
<accession>A0A3M8ST95</accession>
<organism evidence="2 3">
    <name type="scientific">Montanilutibacter psychrotolerans</name>
    <dbReference type="NCBI Taxonomy" id="1327343"/>
    <lineage>
        <taxon>Bacteria</taxon>
        <taxon>Pseudomonadati</taxon>
        <taxon>Pseudomonadota</taxon>
        <taxon>Gammaproteobacteria</taxon>
        <taxon>Lysobacterales</taxon>
        <taxon>Lysobacteraceae</taxon>
        <taxon>Montanilutibacter</taxon>
    </lineage>
</organism>
<protein>
    <submittedName>
        <fullName evidence="2">DUF2059 domain-containing protein</fullName>
    </submittedName>
</protein>
<dbReference type="Proteomes" id="UP000267049">
    <property type="component" value="Unassembled WGS sequence"/>
</dbReference>
<evidence type="ECO:0000313" key="3">
    <source>
        <dbReference type="Proteomes" id="UP000267049"/>
    </source>
</evidence>
<dbReference type="OrthoDB" id="6027922at2"/>
<feature type="domain" description="DUF2059" evidence="1">
    <location>
        <begin position="36"/>
        <end position="93"/>
    </location>
</feature>
<name>A0A3M8ST95_9GAMM</name>
<dbReference type="AlphaFoldDB" id="A0A3M8ST95"/>
<dbReference type="EMBL" id="RIBS01000003">
    <property type="protein sequence ID" value="RNF84537.1"/>
    <property type="molecule type" value="Genomic_DNA"/>
</dbReference>
<sequence length="118" mass="13072">MRAKPEAQKCPALSTAMDELADVDFRKLLIDYLNSDALHATIKQGLRKHLTHADLEAFLAFAESPAGRRYQEHSMAATREAEAAIEASTEQMASSPEFTEFFGSMVTRLVPLAMKCPK</sequence>
<evidence type="ECO:0000259" key="1">
    <source>
        <dbReference type="Pfam" id="PF09832"/>
    </source>
</evidence>
<keyword evidence="3" id="KW-1185">Reference proteome</keyword>
<reference evidence="2 3" key="1">
    <citation type="submission" date="2018-11" db="EMBL/GenBank/DDBJ databases">
        <title>Lysobacter cryohumiis sp. nov., isolated from soil in the Tianshan Mountains, Xinjiang, China.</title>
        <authorList>
            <person name="Luo Y."/>
            <person name="Sheng H."/>
        </authorList>
    </citation>
    <scope>NUCLEOTIDE SEQUENCE [LARGE SCALE GENOMIC DNA]</scope>
    <source>
        <strain evidence="2 3">ZS60</strain>
    </source>
</reference>
<evidence type="ECO:0000313" key="2">
    <source>
        <dbReference type="EMBL" id="RNF84537.1"/>
    </source>
</evidence>
<comment type="caution">
    <text evidence="2">The sequence shown here is derived from an EMBL/GenBank/DDBJ whole genome shotgun (WGS) entry which is preliminary data.</text>
</comment>